<evidence type="ECO:0000259" key="3">
    <source>
        <dbReference type="PROSITE" id="PS00463"/>
    </source>
</evidence>
<organism evidence="4 5">
    <name type="scientific">Aureobasidium pullulans EXF-150</name>
    <dbReference type="NCBI Taxonomy" id="1043002"/>
    <lineage>
        <taxon>Eukaryota</taxon>
        <taxon>Fungi</taxon>
        <taxon>Dikarya</taxon>
        <taxon>Ascomycota</taxon>
        <taxon>Pezizomycotina</taxon>
        <taxon>Dothideomycetes</taxon>
        <taxon>Dothideomycetidae</taxon>
        <taxon>Dothideales</taxon>
        <taxon>Saccotheciaceae</taxon>
        <taxon>Aureobasidium</taxon>
    </lineage>
</organism>
<dbReference type="Gene3D" id="4.10.240.10">
    <property type="entry name" value="Zn(2)-C6 fungal-type DNA-binding domain"/>
    <property type="match status" value="1"/>
</dbReference>
<dbReference type="OrthoDB" id="5392779at2759"/>
<dbReference type="InterPro" id="IPR036864">
    <property type="entry name" value="Zn2-C6_fun-type_DNA-bd_sf"/>
</dbReference>
<dbReference type="HOGENOM" id="CLU_004804_2_3_1"/>
<dbReference type="RefSeq" id="XP_029763006.1">
    <property type="nucleotide sequence ID" value="XM_029900221.1"/>
</dbReference>
<dbReference type="AlphaFoldDB" id="A0A074XT33"/>
<dbReference type="InterPro" id="IPR001138">
    <property type="entry name" value="Zn2Cys6_DnaBD"/>
</dbReference>
<dbReference type="CDD" id="cd12148">
    <property type="entry name" value="fungal_TF_MHR"/>
    <property type="match status" value="1"/>
</dbReference>
<keyword evidence="5" id="KW-1185">Reference proteome</keyword>
<feature type="region of interest" description="Disordered" evidence="2">
    <location>
        <begin position="619"/>
        <end position="656"/>
    </location>
</feature>
<feature type="domain" description="Zn(2)-C6 fungal-type" evidence="3">
    <location>
        <begin position="16"/>
        <end position="47"/>
    </location>
</feature>
<dbReference type="GO" id="GO:0000981">
    <property type="term" value="F:DNA-binding transcription factor activity, RNA polymerase II-specific"/>
    <property type="evidence" value="ECO:0007669"/>
    <property type="project" value="InterPro"/>
</dbReference>
<feature type="compositionally biased region" description="Low complexity" evidence="2">
    <location>
        <begin position="108"/>
        <end position="132"/>
    </location>
</feature>
<reference evidence="4 5" key="1">
    <citation type="journal article" date="2014" name="BMC Genomics">
        <title>Genome sequencing of four Aureobasidium pullulans varieties: biotechnological potential, stress tolerance, and description of new species.</title>
        <authorList>
            <person name="Gostin Ar C."/>
            <person name="Ohm R.A."/>
            <person name="Kogej T."/>
            <person name="Sonjak S."/>
            <person name="Turk M."/>
            <person name="Zajc J."/>
            <person name="Zalar P."/>
            <person name="Grube M."/>
            <person name="Sun H."/>
            <person name="Han J."/>
            <person name="Sharma A."/>
            <person name="Chiniquy J."/>
            <person name="Ngan C.Y."/>
            <person name="Lipzen A."/>
            <person name="Barry K."/>
            <person name="Grigoriev I.V."/>
            <person name="Gunde-Cimerman N."/>
        </authorList>
    </citation>
    <scope>NUCLEOTIDE SEQUENCE [LARGE SCALE GENOMIC DNA]</scope>
    <source>
        <strain evidence="4 5">EXF-150</strain>
    </source>
</reference>
<protein>
    <recommendedName>
        <fullName evidence="3">Zn(2)-C6 fungal-type domain-containing protein</fullName>
    </recommendedName>
</protein>
<name>A0A074XT33_AURPU</name>
<dbReference type="STRING" id="1043002.A0A074XT33"/>
<evidence type="ECO:0000256" key="2">
    <source>
        <dbReference type="SAM" id="MobiDB-lite"/>
    </source>
</evidence>
<dbReference type="PANTHER" id="PTHR47840">
    <property type="entry name" value="ZN(II)2CYS6 TRANSCRIPTION FACTOR (EUROFUNG)-RELATED"/>
    <property type="match status" value="1"/>
</dbReference>
<dbReference type="CDD" id="cd00067">
    <property type="entry name" value="GAL4"/>
    <property type="match status" value="1"/>
</dbReference>
<sequence length="694" mass="77003">MSEEPPAKRIRKGTRSCQECRHRKVRCIWPSDNAQVCQGCLTRHRTCELQVEIVQSSDAPKLTSKARIAILEDQITKLWGAINGGVDSIATNPGRTQDNVADSIPSGSHSRNQSSPDSSNPSSPTNPPTHLLHLFDNDLLDSNGHEAVTPSTRMSSSTMSKESISLLKLLPSREDMVIIAANASAWLSWYKVLFSLNLAMGAGEKMLSNYDKVKSSEKHPVSIATVLLAVAITVQQAPEGHAMNRLRSITNPSAFLKDVSNLVEKVIVSNDDLIASLDGIRCALLFIRLQLGRARVRKTWLTLRRVIAVAELIGLPRAAVVVQANAASQSRPFRLDLEPIDEDPYSEQNQKAEVWESICAIDRITAMMCSLPIATVNFPLPVRPIIDMNGEVILQSFIHRLFNIASRVLELDDIHTQKKSIPELINIVMATDQELQTLAQAPAKSWWQEHGSQMSKEALFQYWHSYFTIRTHLRLALAYEHDQRFLYNFMTCFSACQEHAKRYISLRPLLPAGFFASSIVDLQAFTAIVFLLLATDESKTASSSVASRQNMTAQQTRGLVDQAVETMELAAKRTGNGSARHGVDAIRSLSSLLRQPSSTEGQQVSLLLPLIGRIHVSRKAGGRGRQNQVDPYMPNQGEEAPRDPPDGYGADSAGSNYMDPDLINPLSYSMEIPEDYLFFTDQSFGAEQWLTWTN</sequence>
<keyword evidence="1" id="KW-0539">Nucleus</keyword>
<gene>
    <name evidence="4" type="ORF">M438DRAFT_268054</name>
</gene>
<feature type="region of interest" description="Disordered" evidence="2">
    <location>
        <begin position="90"/>
        <end position="132"/>
    </location>
</feature>
<dbReference type="GO" id="GO:0008270">
    <property type="term" value="F:zinc ion binding"/>
    <property type="evidence" value="ECO:0007669"/>
    <property type="project" value="InterPro"/>
</dbReference>
<dbReference type="PANTHER" id="PTHR47840:SF3">
    <property type="entry name" value="ZN(II)2CYS6 TRANSCRIPTION FACTOR (EUROFUNG)"/>
    <property type="match status" value="1"/>
</dbReference>
<dbReference type="SUPFAM" id="SSF57701">
    <property type="entry name" value="Zn2/Cys6 DNA-binding domain"/>
    <property type="match status" value="1"/>
</dbReference>
<evidence type="ECO:0000313" key="4">
    <source>
        <dbReference type="EMBL" id="KEQ86819.1"/>
    </source>
</evidence>
<evidence type="ECO:0000256" key="1">
    <source>
        <dbReference type="ARBA" id="ARBA00023242"/>
    </source>
</evidence>
<dbReference type="EMBL" id="KL584977">
    <property type="protein sequence ID" value="KEQ86819.1"/>
    <property type="molecule type" value="Genomic_DNA"/>
</dbReference>
<accession>A0A074XT33</accession>
<proteinExistence type="predicted"/>
<feature type="compositionally biased region" description="Polar residues" evidence="2">
    <location>
        <begin position="90"/>
        <end position="100"/>
    </location>
</feature>
<evidence type="ECO:0000313" key="5">
    <source>
        <dbReference type="Proteomes" id="UP000030706"/>
    </source>
</evidence>
<dbReference type="Proteomes" id="UP000030706">
    <property type="component" value="Unassembled WGS sequence"/>
</dbReference>
<dbReference type="PROSITE" id="PS00463">
    <property type="entry name" value="ZN2_CY6_FUNGAL_1"/>
    <property type="match status" value="1"/>
</dbReference>
<dbReference type="GeneID" id="40742527"/>